<feature type="compositionally biased region" description="Acidic residues" evidence="1">
    <location>
        <begin position="48"/>
        <end position="57"/>
    </location>
</feature>
<dbReference type="AlphaFoldDB" id="A0A5C8I264"/>
<keyword evidence="2" id="KW-0472">Membrane</keyword>
<evidence type="ECO:0000256" key="2">
    <source>
        <dbReference type="SAM" id="Phobius"/>
    </source>
</evidence>
<evidence type="ECO:0000256" key="1">
    <source>
        <dbReference type="SAM" id="MobiDB-lite"/>
    </source>
</evidence>
<dbReference type="EMBL" id="VRSV01000001">
    <property type="protein sequence ID" value="TXK12160.1"/>
    <property type="molecule type" value="Genomic_DNA"/>
</dbReference>
<name>A0A5C8I264_9MICO</name>
<comment type="caution">
    <text evidence="3">The sequence shown here is derived from an EMBL/GenBank/DDBJ whole genome shotgun (WGS) entry which is preliminary data.</text>
</comment>
<sequence>MVSSGGAMQADELRMLRARAYGPDADIHDDAAALDRLRELEERAFIADEPDAPEVETAEPTTVAAETEREGEEPDADEPESAIAERPSGWRRFVPATRRGWVTVAAACLVVAVVVTAAVTAAVVRKVQADPRNIATLRVDPSTELGQAFGGFSDSTVASVAYDDFFGLTPIVIPGWGEAPGRCLVLTPTAGLDTVANGWSSVGGMNCEAGSFSSSVQFIVSDDYGVPSEFRDHFPDGTALRFELEGSSVVVMDGTPD</sequence>
<proteinExistence type="predicted"/>
<dbReference type="RefSeq" id="WP_147892901.1">
    <property type="nucleotide sequence ID" value="NZ_BAAANR010000001.1"/>
</dbReference>
<keyword evidence="2" id="KW-1133">Transmembrane helix</keyword>
<reference evidence="3 4" key="1">
    <citation type="submission" date="2019-08" db="EMBL/GenBank/DDBJ databases">
        <authorList>
            <person name="Dong K."/>
        </authorList>
    </citation>
    <scope>NUCLEOTIDE SEQUENCE [LARGE SCALE GENOMIC DNA]</scope>
    <source>
        <strain evidence="3 4">JCM14558</strain>
    </source>
</reference>
<dbReference type="Proteomes" id="UP000321034">
    <property type="component" value="Unassembled WGS sequence"/>
</dbReference>
<keyword evidence="4" id="KW-1185">Reference proteome</keyword>
<protein>
    <submittedName>
        <fullName evidence="3">Uncharacterized protein</fullName>
    </submittedName>
</protein>
<feature type="compositionally biased region" description="Acidic residues" evidence="1">
    <location>
        <begin position="69"/>
        <end position="80"/>
    </location>
</feature>
<keyword evidence="2" id="KW-0812">Transmembrane</keyword>
<evidence type="ECO:0000313" key="3">
    <source>
        <dbReference type="EMBL" id="TXK12160.1"/>
    </source>
</evidence>
<accession>A0A5C8I264</accession>
<feature type="transmembrane region" description="Helical" evidence="2">
    <location>
        <begin position="101"/>
        <end position="124"/>
    </location>
</feature>
<feature type="region of interest" description="Disordered" evidence="1">
    <location>
        <begin position="45"/>
        <end position="86"/>
    </location>
</feature>
<evidence type="ECO:0000313" key="4">
    <source>
        <dbReference type="Proteomes" id="UP000321034"/>
    </source>
</evidence>
<gene>
    <name evidence="3" type="ORF">FVP77_01315</name>
</gene>
<dbReference type="OrthoDB" id="5061092at2"/>
<organism evidence="3 4">
    <name type="scientific">Microbacterium hatanonis</name>
    <dbReference type="NCBI Taxonomy" id="404366"/>
    <lineage>
        <taxon>Bacteria</taxon>
        <taxon>Bacillati</taxon>
        <taxon>Actinomycetota</taxon>
        <taxon>Actinomycetes</taxon>
        <taxon>Micrococcales</taxon>
        <taxon>Microbacteriaceae</taxon>
        <taxon>Microbacterium</taxon>
    </lineage>
</organism>